<gene>
    <name evidence="1" type="ORF">R3P38DRAFT_2804127</name>
</gene>
<dbReference type="Proteomes" id="UP001362999">
    <property type="component" value="Unassembled WGS sequence"/>
</dbReference>
<name>A0AAV9ZRV4_9AGAR</name>
<keyword evidence="2" id="KW-1185">Reference proteome</keyword>
<sequence>MKALPKELRQAIIIEAMDDVEGREVSLKRKGEVALVCRDFHNIVYDTGEFWDTLFVHFRMDLKHIEHICKRASATSRLKSLHISTETEREAGAENLEGCVSIEKIASWASRIGAHLRPVLEQVSRVWIKSTTPYAIYLIMRCIGVKAATELKEFHCHSMHDDNDHPNFLRSVRSQQLSHLSIWRVSPAGLTLNQFRAVRKLQLFHIAFKLEWLQLRGIFVNCPAVEALEVTGVVCKGSPGNSRITLPAVREFTTDISEAGAIEVASMLLMPSLFKFTVRGTRNAPWRAFTESFAPMLCGIRRCSLDAGRFTSAVAGFMGTLQGVEVIDLRRGGNWLVEQLTTRARFERSKLPSLKRWVVVSDLTFSEARVLLKWPGSTVHAVYEEARDEDDGHFVEWKQGNDDTFSLIPMIAEPLEAHLHCYQQMQKLPAEVKQAIFMLSVQESWGRERTLNLKGELASFSPSQAVAALTLRTGEFWDHPFVHYRMDEAHIKHVCQRAEATSRPIELHISTETEDEPGGPPLAGIVPWNGGSDWALAMAPYISPVVKKAMSIRLHAATPETTSHILFNVGFQFATELKHFLCHSTYPTPDDSNALLSVNSQNLTLLSVWRVDLTAMPFASFRHLRTLSLFYISYKLQWLHLRTIFANCLSVELLEVVGVVCEGDVGGGRVTLPAVREFTTDLTIPGAVQVASMIFLPSIATLTMRGEWVQEWTPFTAAFAQTLSKVKQCYIDGEMYSPDVAEFIAALHCVEVLDLRSASTCFLSGIARAVGPHGPRHPDLVNLKYWVVPLGVTFAQVRVLFDWPGSDVRAVYAAASPPQDIIEWEEEDGVLTLTPVEDIPCFEGMAVE</sequence>
<reference evidence="1 2" key="1">
    <citation type="journal article" date="2024" name="J Genomics">
        <title>Draft genome sequencing and assembly of Favolaschia claudopus CIRM-BRFM 2984 isolated from oak limbs.</title>
        <authorList>
            <person name="Navarro D."/>
            <person name="Drula E."/>
            <person name="Chaduli D."/>
            <person name="Cazenave R."/>
            <person name="Ahrendt S."/>
            <person name="Wang J."/>
            <person name="Lipzen A."/>
            <person name="Daum C."/>
            <person name="Barry K."/>
            <person name="Grigoriev I.V."/>
            <person name="Favel A."/>
            <person name="Rosso M.N."/>
            <person name="Martin F."/>
        </authorList>
    </citation>
    <scope>NUCLEOTIDE SEQUENCE [LARGE SCALE GENOMIC DNA]</scope>
    <source>
        <strain evidence="1 2">CIRM-BRFM 2984</strain>
    </source>
</reference>
<dbReference type="AlphaFoldDB" id="A0AAV9ZRV4"/>
<accession>A0AAV9ZRV4</accession>
<proteinExistence type="predicted"/>
<evidence type="ECO:0008006" key="3">
    <source>
        <dbReference type="Google" id="ProtNLM"/>
    </source>
</evidence>
<dbReference type="EMBL" id="JAWWNJ010000119">
    <property type="protein sequence ID" value="KAK6988873.1"/>
    <property type="molecule type" value="Genomic_DNA"/>
</dbReference>
<protein>
    <recommendedName>
        <fullName evidence="3">F-box domain-containing protein</fullName>
    </recommendedName>
</protein>
<organism evidence="1 2">
    <name type="scientific">Favolaschia claudopus</name>
    <dbReference type="NCBI Taxonomy" id="2862362"/>
    <lineage>
        <taxon>Eukaryota</taxon>
        <taxon>Fungi</taxon>
        <taxon>Dikarya</taxon>
        <taxon>Basidiomycota</taxon>
        <taxon>Agaricomycotina</taxon>
        <taxon>Agaricomycetes</taxon>
        <taxon>Agaricomycetidae</taxon>
        <taxon>Agaricales</taxon>
        <taxon>Marasmiineae</taxon>
        <taxon>Mycenaceae</taxon>
        <taxon>Favolaschia</taxon>
    </lineage>
</organism>
<comment type="caution">
    <text evidence="1">The sequence shown here is derived from an EMBL/GenBank/DDBJ whole genome shotgun (WGS) entry which is preliminary data.</text>
</comment>
<evidence type="ECO:0000313" key="1">
    <source>
        <dbReference type="EMBL" id="KAK6988873.1"/>
    </source>
</evidence>
<evidence type="ECO:0000313" key="2">
    <source>
        <dbReference type="Proteomes" id="UP001362999"/>
    </source>
</evidence>